<dbReference type="GO" id="GO:0005840">
    <property type="term" value="C:ribosome"/>
    <property type="evidence" value="ECO:0007669"/>
    <property type="project" value="UniProtKB-KW"/>
</dbReference>
<dbReference type="Gene3D" id="3.40.1370.10">
    <property type="match status" value="1"/>
</dbReference>
<organism evidence="8 9">
    <name type="scientific">Anoxybacter fermentans</name>
    <dbReference type="NCBI Taxonomy" id="1323375"/>
    <lineage>
        <taxon>Bacteria</taxon>
        <taxon>Bacillati</taxon>
        <taxon>Bacillota</taxon>
        <taxon>Clostridia</taxon>
        <taxon>Halanaerobiales</taxon>
        <taxon>Anoxybacter</taxon>
    </lineage>
</organism>
<keyword evidence="4 6" id="KW-0687">Ribonucleoprotein</keyword>
<evidence type="ECO:0000256" key="4">
    <source>
        <dbReference type="ARBA" id="ARBA00023274"/>
    </source>
</evidence>
<gene>
    <name evidence="6" type="primary">rplD</name>
    <name evidence="8" type="ORF">BBF96_15875</name>
</gene>
<proteinExistence type="inferred from homology"/>
<evidence type="ECO:0000256" key="3">
    <source>
        <dbReference type="ARBA" id="ARBA00022980"/>
    </source>
</evidence>
<dbReference type="GO" id="GO:1990904">
    <property type="term" value="C:ribonucleoprotein complex"/>
    <property type="evidence" value="ECO:0007669"/>
    <property type="project" value="UniProtKB-KW"/>
</dbReference>
<dbReference type="Proteomes" id="UP000267250">
    <property type="component" value="Chromosome"/>
</dbReference>
<protein>
    <recommendedName>
        <fullName evidence="5 6">Large ribosomal subunit protein uL4</fullName>
    </recommendedName>
</protein>
<dbReference type="HAMAP" id="MF_01328_B">
    <property type="entry name" value="Ribosomal_uL4_B"/>
    <property type="match status" value="1"/>
</dbReference>
<name>A0A3Q9HSE8_9FIRM</name>
<dbReference type="GO" id="GO:0019843">
    <property type="term" value="F:rRNA binding"/>
    <property type="evidence" value="ECO:0007669"/>
    <property type="project" value="UniProtKB-UniRule"/>
</dbReference>
<dbReference type="OrthoDB" id="9803201at2"/>
<dbReference type="KEGG" id="aft:BBF96_15875"/>
<evidence type="ECO:0000313" key="8">
    <source>
        <dbReference type="EMBL" id="AZR74719.1"/>
    </source>
</evidence>
<dbReference type="AlphaFoldDB" id="A0A3Q9HSE8"/>
<comment type="similarity">
    <text evidence="1 6">Belongs to the universal ribosomal protein uL4 family.</text>
</comment>
<dbReference type="SUPFAM" id="SSF52166">
    <property type="entry name" value="Ribosomal protein L4"/>
    <property type="match status" value="1"/>
</dbReference>
<evidence type="ECO:0000256" key="1">
    <source>
        <dbReference type="ARBA" id="ARBA00010528"/>
    </source>
</evidence>
<dbReference type="PANTHER" id="PTHR10746:SF6">
    <property type="entry name" value="LARGE RIBOSOMAL SUBUNIT PROTEIN UL4M"/>
    <property type="match status" value="1"/>
</dbReference>
<evidence type="ECO:0000256" key="7">
    <source>
        <dbReference type="SAM" id="MobiDB-lite"/>
    </source>
</evidence>
<dbReference type="NCBIfam" id="TIGR03953">
    <property type="entry name" value="rplD_bact"/>
    <property type="match status" value="1"/>
</dbReference>
<evidence type="ECO:0000256" key="5">
    <source>
        <dbReference type="ARBA" id="ARBA00035244"/>
    </source>
</evidence>
<dbReference type="InterPro" id="IPR002136">
    <property type="entry name" value="Ribosomal_uL4"/>
</dbReference>
<sequence length="208" mass="22848">MPKLALYNRAGSQVGEIDLNENVFGVEVNEPVVHRAVVAHLAAMRAGTHKTKTRGEVSGGGKKPWRQKGTGRARQGSIRAPHWVGGGTVFGPIPRDYTKKINKKEKKLAVKSALTNKVEEGKLIVIDDFGIKEPKTKEMVKILSDLKLNDKKVLIILPGKDEAVYKSARNIPNVKTLVTQALNIYDLLNCEYIVMTRDAVAAVEEVLA</sequence>
<keyword evidence="3 6" id="KW-0689">Ribosomal protein</keyword>
<comment type="subunit">
    <text evidence="2 6">Part of the 50S ribosomal subunit.</text>
</comment>
<dbReference type="RefSeq" id="WP_127018087.1">
    <property type="nucleotide sequence ID" value="NZ_CP016379.1"/>
</dbReference>
<dbReference type="Pfam" id="PF00573">
    <property type="entry name" value="Ribosomal_L4"/>
    <property type="match status" value="1"/>
</dbReference>
<dbReference type="GO" id="GO:0006412">
    <property type="term" value="P:translation"/>
    <property type="evidence" value="ECO:0007669"/>
    <property type="project" value="UniProtKB-UniRule"/>
</dbReference>
<evidence type="ECO:0000313" key="9">
    <source>
        <dbReference type="Proteomes" id="UP000267250"/>
    </source>
</evidence>
<keyword evidence="9" id="KW-1185">Reference proteome</keyword>
<dbReference type="PANTHER" id="PTHR10746">
    <property type="entry name" value="50S RIBOSOMAL PROTEIN L4"/>
    <property type="match status" value="1"/>
</dbReference>
<dbReference type="InterPro" id="IPR013005">
    <property type="entry name" value="Ribosomal_uL4-like"/>
</dbReference>
<evidence type="ECO:0000256" key="2">
    <source>
        <dbReference type="ARBA" id="ARBA00011838"/>
    </source>
</evidence>
<accession>A0A3Q9HSE8</accession>
<dbReference type="GO" id="GO:0003735">
    <property type="term" value="F:structural constituent of ribosome"/>
    <property type="evidence" value="ECO:0007669"/>
    <property type="project" value="InterPro"/>
</dbReference>
<feature type="region of interest" description="Disordered" evidence="7">
    <location>
        <begin position="48"/>
        <end position="78"/>
    </location>
</feature>
<dbReference type="EMBL" id="CP016379">
    <property type="protein sequence ID" value="AZR74719.1"/>
    <property type="molecule type" value="Genomic_DNA"/>
</dbReference>
<keyword evidence="6" id="KW-0699">rRNA-binding</keyword>
<comment type="function">
    <text evidence="6">Forms part of the polypeptide exit tunnel.</text>
</comment>
<dbReference type="InterPro" id="IPR023574">
    <property type="entry name" value="Ribosomal_uL4_dom_sf"/>
</dbReference>
<evidence type="ECO:0000256" key="6">
    <source>
        <dbReference type="HAMAP-Rule" id="MF_01328"/>
    </source>
</evidence>
<keyword evidence="6" id="KW-0694">RNA-binding</keyword>
<comment type="function">
    <text evidence="6">One of the primary rRNA binding proteins, this protein initially binds near the 5'-end of the 23S rRNA. It is important during the early stages of 50S assembly. It makes multiple contacts with different domains of the 23S rRNA in the assembled 50S subunit and ribosome.</text>
</comment>
<reference evidence="8 9" key="1">
    <citation type="submission" date="2016-07" db="EMBL/GenBank/DDBJ databases">
        <title>Genome and transcriptome analysis of iron-reducing fermentative bacteria Anoxybacter fermentans.</title>
        <authorList>
            <person name="Zeng X."/>
            <person name="Shao Z."/>
        </authorList>
    </citation>
    <scope>NUCLEOTIDE SEQUENCE [LARGE SCALE GENOMIC DNA]</scope>
    <source>
        <strain evidence="8 9">DY22613</strain>
    </source>
</reference>